<comment type="caution">
    <text evidence="2">The sequence shown here is derived from an EMBL/GenBank/DDBJ whole genome shotgun (WGS) entry which is preliminary data.</text>
</comment>
<feature type="transmembrane region" description="Helical" evidence="1">
    <location>
        <begin position="57"/>
        <end position="79"/>
    </location>
</feature>
<evidence type="ECO:0000313" key="2">
    <source>
        <dbReference type="EMBL" id="MFD1149400.1"/>
    </source>
</evidence>
<sequence>MRPAYLEPRTDVPAVDDWSTRLALDEFRGSARVAGVLAVVFLVGAVGLAVFPESTPGTVAAIVVLALLGLVTGILPLAYRHETAPRRRGLLDRPWRRVPATAAVGGPWEEDRLLVFTDGATLVLRGTLLGIPSLVLDRQELFLCGPDDDGRAVVRVAGLCRLLPVKVDEVETRPREREPHLVGRPLDDPVVARAFRGFRWGTRARVWPVAGAAVGAMTAALSAWPLSPAGLVVGGLLIAFSAVMLPGVSAIGGLYREAVAAAESASRWTPVPVTLFPRAADHEVAGLAQLPGGTAVVRFPLPDLDLVANIADTGTMWMAGDGNGVVTVGVPRLPALMIAVVRPDSDDSDDTPPPWLLRTLEPSWDDVPALRA</sequence>
<gene>
    <name evidence="2" type="ORF">ACFQ3T_19875</name>
</gene>
<accession>A0ABW3QXU9</accession>
<feature type="transmembrane region" description="Helical" evidence="1">
    <location>
        <begin position="31"/>
        <end position="51"/>
    </location>
</feature>
<dbReference type="EMBL" id="JBHTLK010000104">
    <property type="protein sequence ID" value="MFD1149400.1"/>
    <property type="molecule type" value="Genomic_DNA"/>
</dbReference>
<proteinExistence type="predicted"/>
<keyword evidence="1" id="KW-1133">Transmembrane helix</keyword>
<dbReference type="Proteomes" id="UP001597168">
    <property type="component" value="Unassembled WGS sequence"/>
</dbReference>
<keyword evidence="1" id="KW-0472">Membrane</keyword>
<organism evidence="2 3">
    <name type="scientific">Saccharothrix hoggarensis</name>
    <dbReference type="NCBI Taxonomy" id="913853"/>
    <lineage>
        <taxon>Bacteria</taxon>
        <taxon>Bacillati</taxon>
        <taxon>Actinomycetota</taxon>
        <taxon>Actinomycetes</taxon>
        <taxon>Pseudonocardiales</taxon>
        <taxon>Pseudonocardiaceae</taxon>
        <taxon>Saccharothrix</taxon>
    </lineage>
</organism>
<evidence type="ECO:0000313" key="3">
    <source>
        <dbReference type="Proteomes" id="UP001597168"/>
    </source>
</evidence>
<feature type="transmembrane region" description="Helical" evidence="1">
    <location>
        <begin position="232"/>
        <end position="255"/>
    </location>
</feature>
<reference evidence="3" key="1">
    <citation type="journal article" date="2019" name="Int. J. Syst. Evol. Microbiol.">
        <title>The Global Catalogue of Microorganisms (GCM) 10K type strain sequencing project: providing services to taxonomists for standard genome sequencing and annotation.</title>
        <authorList>
            <consortium name="The Broad Institute Genomics Platform"/>
            <consortium name="The Broad Institute Genome Sequencing Center for Infectious Disease"/>
            <person name="Wu L."/>
            <person name="Ma J."/>
        </authorList>
    </citation>
    <scope>NUCLEOTIDE SEQUENCE [LARGE SCALE GENOMIC DNA]</scope>
    <source>
        <strain evidence="3">CCUG 60214</strain>
    </source>
</reference>
<evidence type="ECO:0008006" key="4">
    <source>
        <dbReference type="Google" id="ProtNLM"/>
    </source>
</evidence>
<keyword evidence="1" id="KW-0812">Transmembrane</keyword>
<feature type="transmembrane region" description="Helical" evidence="1">
    <location>
        <begin position="206"/>
        <end position="226"/>
    </location>
</feature>
<protein>
    <recommendedName>
        <fullName evidence="4">YcxB-like protein</fullName>
    </recommendedName>
</protein>
<keyword evidence="3" id="KW-1185">Reference proteome</keyword>
<name>A0ABW3QXU9_9PSEU</name>
<evidence type="ECO:0000256" key="1">
    <source>
        <dbReference type="SAM" id="Phobius"/>
    </source>
</evidence>